<keyword evidence="2" id="KW-1185">Reference proteome</keyword>
<dbReference type="EMBL" id="BMNI01000001">
    <property type="protein sequence ID" value="GGO84893.1"/>
    <property type="molecule type" value="Genomic_DNA"/>
</dbReference>
<sequence>MTQPTDQPTPPVPFDRALAEAVVEIEDHAAESGWDGQARLFALVDTAELAAREPGLAAALGLEGGAVGLTPVEQDLEPGQQLEQVLEQIGWPEEVAGCAVVVERLVLPPAVEGEVPEGLEEARAFAAEHPDRQEVRIVAGVIRGGASWCTLRLREHDRTEDVIGGADLVPALLALLHATLEDEA</sequence>
<evidence type="ECO:0000313" key="2">
    <source>
        <dbReference type="Proteomes" id="UP000655410"/>
    </source>
</evidence>
<name>A0ABQ2N530_9ACTN</name>
<reference evidence="2" key="1">
    <citation type="journal article" date="2019" name="Int. J. Syst. Evol. Microbiol.">
        <title>The Global Catalogue of Microorganisms (GCM) 10K type strain sequencing project: providing services to taxonomists for standard genome sequencing and annotation.</title>
        <authorList>
            <consortium name="The Broad Institute Genomics Platform"/>
            <consortium name="The Broad Institute Genome Sequencing Center for Infectious Disease"/>
            <person name="Wu L."/>
            <person name="Ma J."/>
        </authorList>
    </citation>
    <scope>NUCLEOTIDE SEQUENCE [LARGE SCALE GENOMIC DNA]</scope>
    <source>
        <strain evidence="2">CGMCC 4.7371</strain>
    </source>
</reference>
<organism evidence="1 2">
    <name type="scientific">Nocardioides phosphati</name>
    <dbReference type="NCBI Taxonomy" id="1867775"/>
    <lineage>
        <taxon>Bacteria</taxon>
        <taxon>Bacillati</taxon>
        <taxon>Actinomycetota</taxon>
        <taxon>Actinomycetes</taxon>
        <taxon>Propionibacteriales</taxon>
        <taxon>Nocardioidaceae</taxon>
        <taxon>Nocardioides</taxon>
    </lineage>
</organism>
<protein>
    <submittedName>
        <fullName evidence="1">Uncharacterized protein</fullName>
    </submittedName>
</protein>
<proteinExistence type="predicted"/>
<comment type="caution">
    <text evidence="1">The sequence shown here is derived from an EMBL/GenBank/DDBJ whole genome shotgun (WGS) entry which is preliminary data.</text>
</comment>
<dbReference type="InterPro" id="IPR047681">
    <property type="entry name" value="PPA1309-like"/>
</dbReference>
<evidence type="ECO:0000313" key="1">
    <source>
        <dbReference type="EMBL" id="GGO84893.1"/>
    </source>
</evidence>
<accession>A0ABQ2N530</accession>
<gene>
    <name evidence="1" type="ORF">GCM10011584_03550</name>
</gene>
<dbReference type="RefSeq" id="WP_188782265.1">
    <property type="nucleotide sequence ID" value="NZ_BMNI01000001.1"/>
</dbReference>
<dbReference type="Proteomes" id="UP000655410">
    <property type="component" value="Unassembled WGS sequence"/>
</dbReference>
<dbReference type="NCBIfam" id="NF040618">
    <property type="entry name" value="PPA1309_fam"/>
    <property type="match status" value="1"/>
</dbReference>